<dbReference type="EMBL" id="JAGGMB010000003">
    <property type="protein sequence ID" value="MBP2077175.1"/>
    <property type="molecule type" value="Genomic_DNA"/>
</dbReference>
<reference evidence="4" key="1">
    <citation type="submission" date="2021-03" db="EMBL/GenBank/DDBJ databases">
        <title>Genomic Encyclopedia of Type Strains, Phase IV (KMG-IV): sequencing the most valuable type-strain genomes for metagenomic binning, comparative biology and taxonomic classification.</title>
        <authorList>
            <person name="Goeker M."/>
        </authorList>
    </citation>
    <scope>NUCLEOTIDE SEQUENCE</scope>
    <source>
        <strain evidence="4">DSM 107338</strain>
    </source>
</reference>
<dbReference type="InterPro" id="IPR042183">
    <property type="entry name" value="MmgE/PrpD_sf_1"/>
</dbReference>
<dbReference type="SUPFAM" id="SSF103378">
    <property type="entry name" value="2-methylcitrate dehydratase PrpD"/>
    <property type="match status" value="1"/>
</dbReference>
<dbReference type="PANTHER" id="PTHR16943:SF8">
    <property type="entry name" value="2-METHYLCITRATE DEHYDRATASE"/>
    <property type="match status" value="1"/>
</dbReference>
<dbReference type="Pfam" id="PF03972">
    <property type="entry name" value="MmgE_PrpD_N"/>
    <property type="match status" value="1"/>
</dbReference>
<organism evidence="4 5">
    <name type="scientific">Oceanobacillus polygoni</name>
    <dbReference type="NCBI Taxonomy" id="1235259"/>
    <lineage>
        <taxon>Bacteria</taxon>
        <taxon>Bacillati</taxon>
        <taxon>Bacillota</taxon>
        <taxon>Bacilli</taxon>
        <taxon>Bacillales</taxon>
        <taxon>Bacillaceae</taxon>
        <taxon>Oceanobacillus</taxon>
    </lineage>
</organism>
<dbReference type="InterPro" id="IPR036148">
    <property type="entry name" value="MmgE/PrpD_sf"/>
</dbReference>
<accession>A0A9X0YQR8</accession>
<comment type="caution">
    <text evidence="4">The sequence shown here is derived from an EMBL/GenBank/DDBJ whole genome shotgun (WGS) entry which is preliminary data.</text>
</comment>
<dbReference type="AlphaFoldDB" id="A0A9X0YQR8"/>
<dbReference type="Pfam" id="PF19305">
    <property type="entry name" value="MmgE_PrpD_C"/>
    <property type="match status" value="1"/>
</dbReference>
<dbReference type="InterPro" id="IPR045337">
    <property type="entry name" value="MmgE_PrpD_C"/>
</dbReference>
<dbReference type="Gene3D" id="3.30.1330.120">
    <property type="entry name" value="2-methylcitrate dehydratase PrpD"/>
    <property type="match status" value="1"/>
</dbReference>
<evidence type="ECO:0000259" key="3">
    <source>
        <dbReference type="Pfam" id="PF19305"/>
    </source>
</evidence>
<feature type="domain" description="MmgE/PrpD C-terminal" evidence="3">
    <location>
        <begin position="265"/>
        <end position="427"/>
    </location>
</feature>
<name>A0A9X0YQR8_9BACI</name>
<dbReference type="Gene3D" id="1.10.4100.10">
    <property type="entry name" value="2-methylcitrate dehydratase PrpD"/>
    <property type="match status" value="1"/>
</dbReference>
<evidence type="ECO:0000259" key="2">
    <source>
        <dbReference type="Pfam" id="PF03972"/>
    </source>
</evidence>
<evidence type="ECO:0000313" key="5">
    <source>
        <dbReference type="Proteomes" id="UP001138793"/>
    </source>
</evidence>
<comment type="similarity">
    <text evidence="1">Belongs to the PrpD family.</text>
</comment>
<evidence type="ECO:0000256" key="1">
    <source>
        <dbReference type="ARBA" id="ARBA00006174"/>
    </source>
</evidence>
<dbReference type="PANTHER" id="PTHR16943">
    <property type="entry name" value="2-METHYLCITRATE DEHYDRATASE-RELATED"/>
    <property type="match status" value="1"/>
</dbReference>
<gene>
    <name evidence="4" type="ORF">J2Z64_001406</name>
</gene>
<dbReference type="InterPro" id="IPR045336">
    <property type="entry name" value="MmgE_PrpD_N"/>
</dbReference>
<proteinExistence type="inferred from homology"/>
<evidence type="ECO:0000313" key="4">
    <source>
        <dbReference type="EMBL" id="MBP2077175.1"/>
    </source>
</evidence>
<dbReference type="RefSeq" id="WP_149473695.1">
    <property type="nucleotide sequence ID" value="NZ_JAGGMB010000003.1"/>
</dbReference>
<dbReference type="InterPro" id="IPR042188">
    <property type="entry name" value="MmgE/PrpD_sf_2"/>
</dbReference>
<keyword evidence="5" id="KW-1185">Reference proteome</keyword>
<sequence>MELSKIIANYVKVTSYDRLPEEVVDFTKQCILDYFGSAIAGSEEEPIRIIDAYVSEMGGSQQATLITGGKTSVTQAAFVNGASSHIVELDDIHKASIIHAATVVIPAAFAIAEWKHLSGKALITAIAIGYEVCYRIGEAVTPSHYYYWHNTATCGNFGAAAAVAKLLDLNEEQIIHALGSAGTQAAGLWEFIEDGAMSKQLHPGKAAMNGVISSLLAEKGFTGARKILEGNRGFFNAMSENYDESLITKGLGEQFKIMENGFKIHASCRHTHHAMDLMINLKKKKAIEVESIQKVVVKTYQVALNITDNNNPITEYAAKFSIQFCTALALVKGEGGLNAFNEKTLWDQNVRSVMEKVEVQVDPTIDKNYPEKWGAIIEVILKTGEKITMETDFPKGDPENPVTRENLIAKFLELSKGLPTVESESIVNLVMTLETRESVDDIMKFFQEMPLLEKSNYLS</sequence>
<dbReference type="GO" id="GO:0016829">
    <property type="term" value="F:lyase activity"/>
    <property type="evidence" value="ECO:0007669"/>
    <property type="project" value="InterPro"/>
</dbReference>
<dbReference type="InterPro" id="IPR005656">
    <property type="entry name" value="MmgE_PrpD"/>
</dbReference>
<dbReference type="Proteomes" id="UP001138793">
    <property type="component" value="Unassembled WGS sequence"/>
</dbReference>
<feature type="domain" description="MmgE/PrpD N-terminal" evidence="2">
    <location>
        <begin position="7"/>
        <end position="242"/>
    </location>
</feature>
<dbReference type="OrthoDB" id="9791416at2"/>
<protein>
    <submittedName>
        <fullName evidence="4">2-methylcitrate dehydratase PrpD</fullName>
    </submittedName>
</protein>